<gene>
    <name evidence="2" type="ORF">Plil01_001050200</name>
</gene>
<feature type="coiled-coil region" evidence="1">
    <location>
        <begin position="308"/>
        <end position="335"/>
    </location>
</feature>
<proteinExistence type="predicted"/>
<accession>A0A9W6X0G3</accession>
<evidence type="ECO:0000313" key="3">
    <source>
        <dbReference type="Proteomes" id="UP001165083"/>
    </source>
</evidence>
<dbReference type="Proteomes" id="UP001165083">
    <property type="component" value="Unassembled WGS sequence"/>
</dbReference>
<evidence type="ECO:0000256" key="1">
    <source>
        <dbReference type="SAM" id="Coils"/>
    </source>
</evidence>
<keyword evidence="3" id="KW-1185">Reference proteome</keyword>
<feature type="coiled-coil region" evidence="1">
    <location>
        <begin position="80"/>
        <end position="174"/>
    </location>
</feature>
<reference evidence="2" key="1">
    <citation type="submission" date="2023-04" db="EMBL/GenBank/DDBJ databases">
        <title>Phytophthora lilii NBRC 32176.</title>
        <authorList>
            <person name="Ichikawa N."/>
            <person name="Sato H."/>
            <person name="Tonouchi N."/>
        </authorList>
    </citation>
    <scope>NUCLEOTIDE SEQUENCE</scope>
    <source>
        <strain evidence="2">NBRC 32176</strain>
    </source>
</reference>
<name>A0A9W6X0G3_9STRA</name>
<organism evidence="2 3">
    <name type="scientific">Phytophthora lilii</name>
    <dbReference type="NCBI Taxonomy" id="2077276"/>
    <lineage>
        <taxon>Eukaryota</taxon>
        <taxon>Sar</taxon>
        <taxon>Stramenopiles</taxon>
        <taxon>Oomycota</taxon>
        <taxon>Peronosporomycetes</taxon>
        <taxon>Peronosporales</taxon>
        <taxon>Peronosporaceae</taxon>
        <taxon>Phytophthora</taxon>
    </lineage>
</organism>
<evidence type="ECO:0000313" key="2">
    <source>
        <dbReference type="EMBL" id="GMF25433.1"/>
    </source>
</evidence>
<dbReference type="OrthoDB" id="116256at2759"/>
<protein>
    <submittedName>
        <fullName evidence="2">Unnamed protein product</fullName>
    </submittedName>
</protein>
<feature type="coiled-coil region" evidence="1">
    <location>
        <begin position="203"/>
        <end position="268"/>
    </location>
</feature>
<comment type="caution">
    <text evidence="2">The sequence shown here is derived from an EMBL/GenBank/DDBJ whole genome shotgun (WGS) entry which is preliminary data.</text>
</comment>
<dbReference type="EMBL" id="BSXW01000553">
    <property type="protein sequence ID" value="GMF25433.1"/>
    <property type="molecule type" value="Genomic_DNA"/>
</dbReference>
<dbReference type="AlphaFoldDB" id="A0A9W6X0G3"/>
<keyword evidence="1" id="KW-0175">Coiled coil</keyword>
<sequence length="440" mass="49991">MDQRAEWLGLVERQQQEIEWLRRELAAARGDGELRSPLRSRRGSDASVASSVASLAFSVLSADAELPMDSERYARICEKMERMRAALATKDAKLRKARAQCGEGQKLATRLRDALTTARSEMEAQRAQFVREHAASQEAVDKAVETAAQALVKNDLLTAELGKLREEGAALREDFRVRCSAVKEADAARLEMQKQLLCVRQEAYQLTDELRALQNDRNVLQATLQGVQQELTAKRQSDSEWNGLRMQKEMLQQRVNELETSAQRQILQFEQQAMHIGQQHQQIEHLKETQASAERTFATEHAEDQRHAAHLLKSNIQLQQELEAEQARSLKLNDQVRQMFESSQLLAEDLLQSKLKVAARDQMLLQRGEKYCALASAYRSLGRHAQALESSERDLVSVLIPTKKRLALLQDTLTRFCYELEGVSKQMIASRNRLVLFVTT</sequence>